<sequence>MSFSSLLVFTAGSFETTPVPLHGASSNTLSNPLTTSGNLRPSYEHTIVLLTPSRWRLPIMALQRSWCNSLANRSPVFFMMAAMWVVLPPGAAHMSRILSFSWGARAMTGSMEAAPWST</sequence>
<dbReference type="EMBL" id="GIFC01008774">
    <property type="protein sequence ID" value="MXU90857.1"/>
    <property type="molecule type" value="Transcribed_RNA"/>
</dbReference>
<proteinExistence type="predicted"/>
<dbReference type="AlphaFoldDB" id="A0A6B0UM36"/>
<name>A0A6B0UM36_IXORI</name>
<protein>
    <submittedName>
        <fullName evidence="1">Uncharacterized protein</fullName>
    </submittedName>
</protein>
<evidence type="ECO:0000313" key="1">
    <source>
        <dbReference type="EMBL" id="MXU90857.1"/>
    </source>
</evidence>
<accession>A0A6B0UM36</accession>
<reference evidence="1" key="1">
    <citation type="submission" date="2019-12" db="EMBL/GenBank/DDBJ databases">
        <title>An insight into the sialome of adult female Ixodes ricinus ticks feeding for 6 days.</title>
        <authorList>
            <person name="Perner J."/>
            <person name="Ribeiro J.M.C."/>
        </authorList>
    </citation>
    <scope>NUCLEOTIDE SEQUENCE</scope>
    <source>
        <strain evidence="1">Semi-engorged</strain>
        <tissue evidence="1">Salivary glands</tissue>
    </source>
</reference>
<organism evidence="1">
    <name type="scientific">Ixodes ricinus</name>
    <name type="common">Common tick</name>
    <name type="synonym">Acarus ricinus</name>
    <dbReference type="NCBI Taxonomy" id="34613"/>
    <lineage>
        <taxon>Eukaryota</taxon>
        <taxon>Metazoa</taxon>
        <taxon>Ecdysozoa</taxon>
        <taxon>Arthropoda</taxon>
        <taxon>Chelicerata</taxon>
        <taxon>Arachnida</taxon>
        <taxon>Acari</taxon>
        <taxon>Parasitiformes</taxon>
        <taxon>Ixodida</taxon>
        <taxon>Ixodoidea</taxon>
        <taxon>Ixodidae</taxon>
        <taxon>Ixodinae</taxon>
        <taxon>Ixodes</taxon>
    </lineage>
</organism>